<accession>A0ABD2KKA4</accession>
<keyword evidence="2" id="KW-1185">Reference proteome</keyword>
<comment type="caution">
    <text evidence="1">The sequence shown here is derived from an EMBL/GenBank/DDBJ whole genome shotgun (WGS) entry which is preliminary data.</text>
</comment>
<dbReference type="InterPro" id="IPR000073">
    <property type="entry name" value="AB_hydrolase_1"/>
</dbReference>
<proteinExistence type="predicted"/>
<evidence type="ECO:0000313" key="1">
    <source>
        <dbReference type="EMBL" id="KAL3103286.1"/>
    </source>
</evidence>
<dbReference type="SUPFAM" id="SSF53474">
    <property type="entry name" value="alpha/beta-Hydrolases"/>
    <property type="match status" value="1"/>
</dbReference>
<dbReference type="Proteomes" id="UP001620645">
    <property type="component" value="Unassembled WGS sequence"/>
</dbReference>
<dbReference type="AlphaFoldDB" id="A0ABD2KKA4"/>
<dbReference type="Gene3D" id="3.40.50.1820">
    <property type="entry name" value="alpha/beta hydrolase"/>
    <property type="match status" value="1"/>
</dbReference>
<dbReference type="PANTHER" id="PTHR47533">
    <property type="entry name" value="PROTEIN CBG21859"/>
    <property type="match status" value="1"/>
</dbReference>
<dbReference type="InterPro" id="IPR010463">
    <property type="entry name" value="DUF1057"/>
</dbReference>
<dbReference type="PANTHER" id="PTHR47533:SF4">
    <property type="entry name" value="AB HYDROLASE-1 DOMAIN-CONTAINING PROTEIN"/>
    <property type="match status" value="1"/>
</dbReference>
<dbReference type="Pfam" id="PF06342">
    <property type="entry name" value="DUF1057"/>
    <property type="match status" value="1"/>
</dbReference>
<organism evidence="1 2">
    <name type="scientific">Heterodera schachtii</name>
    <name type="common">Sugarbeet cyst nematode worm</name>
    <name type="synonym">Tylenchus schachtii</name>
    <dbReference type="NCBI Taxonomy" id="97005"/>
    <lineage>
        <taxon>Eukaryota</taxon>
        <taxon>Metazoa</taxon>
        <taxon>Ecdysozoa</taxon>
        <taxon>Nematoda</taxon>
        <taxon>Chromadorea</taxon>
        <taxon>Rhabditida</taxon>
        <taxon>Tylenchina</taxon>
        <taxon>Tylenchomorpha</taxon>
        <taxon>Tylenchoidea</taxon>
        <taxon>Heteroderidae</taxon>
        <taxon>Heteroderinae</taxon>
        <taxon>Heterodera</taxon>
    </lineage>
</organism>
<gene>
    <name evidence="1" type="ORF">niasHS_002472</name>
</gene>
<dbReference type="PRINTS" id="PR00111">
    <property type="entry name" value="ABHYDROLASE"/>
</dbReference>
<reference evidence="1 2" key="1">
    <citation type="submission" date="2024-10" db="EMBL/GenBank/DDBJ databases">
        <authorList>
            <person name="Kim D."/>
        </authorList>
    </citation>
    <scope>NUCLEOTIDE SEQUENCE [LARGE SCALE GENOMIC DNA]</scope>
    <source>
        <strain evidence="1">Taebaek</strain>
    </source>
</reference>
<dbReference type="InterPro" id="IPR029058">
    <property type="entry name" value="AB_hydrolase_fold"/>
</dbReference>
<dbReference type="EMBL" id="JBICCN010000015">
    <property type="protein sequence ID" value="KAL3103286.1"/>
    <property type="molecule type" value="Genomic_DNA"/>
</dbReference>
<sequence>MMLLLASSLRSLPPRLFPYFSNTFQKAFSNTSVPRPPMSPAEPFLGSGESDLFAMAVKFQTDNGQPIELKAVYQDTDPSPKAIPTEGKSRQSPTIVFVHGSPGSHKDFKYMMLPLREKGLRSVAFNWPGMGYTLFDRRLRLTNSERTAFARSLIDQLLPPPTELIFVGHSRGGENALRLAREYPGRTKALLLLNSCGFRPHKGVRPHLMIKIAAWLWALDSRLQHCLAPIFHKIYSFSSGLKTDNGFIAGISTITHCTYDFDKLKLLTDDLQKEQPQLKVLFAYSGKDHLIETEISEEFSRALGGPILISTTNPKEEDSELLAKFNQLTAGEHGQNRLSILFTKERHFLQKHQASFMAKCILSYIQ</sequence>
<protein>
    <recommendedName>
        <fullName evidence="3">Serine aminopeptidase S33 domain-containing protein</fullName>
    </recommendedName>
</protein>
<name>A0ABD2KKA4_HETSC</name>
<evidence type="ECO:0008006" key="3">
    <source>
        <dbReference type="Google" id="ProtNLM"/>
    </source>
</evidence>
<evidence type="ECO:0000313" key="2">
    <source>
        <dbReference type="Proteomes" id="UP001620645"/>
    </source>
</evidence>